<dbReference type="Proteomes" id="UP000190150">
    <property type="component" value="Unassembled WGS sequence"/>
</dbReference>
<dbReference type="OrthoDB" id="708590at2"/>
<evidence type="ECO:0008006" key="3">
    <source>
        <dbReference type="Google" id="ProtNLM"/>
    </source>
</evidence>
<name>A0A1T5G336_9SPHI</name>
<sequence length="132" mass="14923">MRTITCLPAMLITALLLFGCKKENDLQIQQGTYKGTFTVTYESGTHTGETTVELKDGRYSCLANVNKIPAGGSGKYSFDKKSITFNDENVWTTEFDGGLILNRRYDYTFDGKNLKINRTNKIGTYTYDLEMQ</sequence>
<dbReference type="RefSeq" id="WP_139375383.1">
    <property type="nucleotide sequence ID" value="NZ_FUZF01000021.1"/>
</dbReference>
<dbReference type="STRING" id="1513896.SAMN05660841_03714"/>
<evidence type="ECO:0000313" key="2">
    <source>
        <dbReference type="Proteomes" id="UP000190150"/>
    </source>
</evidence>
<dbReference type="AlphaFoldDB" id="A0A1T5G336"/>
<accession>A0A1T5G336</accession>
<gene>
    <name evidence="1" type="ORF">SAMN05660841_03714</name>
</gene>
<proteinExistence type="predicted"/>
<dbReference type="PROSITE" id="PS51257">
    <property type="entry name" value="PROKAR_LIPOPROTEIN"/>
    <property type="match status" value="1"/>
</dbReference>
<keyword evidence="2" id="KW-1185">Reference proteome</keyword>
<protein>
    <recommendedName>
        <fullName evidence="3">Lipocalin-like domain-containing protein</fullName>
    </recommendedName>
</protein>
<organism evidence="1 2">
    <name type="scientific">Sphingobacterium nematocida</name>
    <dbReference type="NCBI Taxonomy" id="1513896"/>
    <lineage>
        <taxon>Bacteria</taxon>
        <taxon>Pseudomonadati</taxon>
        <taxon>Bacteroidota</taxon>
        <taxon>Sphingobacteriia</taxon>
        <taxon>Sphingobacteriales</taxon>
        <taxon>Sphingobacteriaceae</taxon>
        <taxon>Sphingobacterium</taxon>
    </lineage>
</organism>
<reference evidence="2" key="1">
    <citation type="submission" date="2017-02" db="EMBL/GenBank/DDBJ databases">
        <authorList>
            <person name="Varghese N."/>
            <person name="Submissions S."/>
        </authorList>
    </citation>
    <scope>NUCLEOTIDE SEQUENCE [LARGE SCALE GENOMIC DNA]</scope>
    <source>
        <strain evidence="2">DSM 24091</strain>
    </source>
</reference>
<dbReference type="EMBL" id="FUZF01000021">
    <property type="protein sequence ID" value="SKC02820.1"/>
    <property type="molecule type" value="Genomic_DNA"/>
</dbReference>
<evidence type="ECO:0000313" key="1">
    <source>
        <dbReference type="EMBL" id="SKC02820.1"/>
    </source>
</evidence>